<dbReference type="KEGG" id="cqi:110705169"/>
<dbReference type="SMART" id="SM00401">
    <property type="entry name" value="ZnF_GATA"/>
    <property type="match status" value="1"/>
</dbReference>
<dbReference type="SUPFAM" id="SSF57716">
    <property type="entry name" value="Glucocorticoid receptor-like (DNA-binding domain)"/>
    <property type="match status" value="1"/>
</dbReference>
<name>A0A803LPD5_CHEQI</name>
<dbReference type="GO" id="GO:0030154">
    <property type="term" value="P:cell differentiation"/>
    <property type="evidence" value="ECO:0007669"/>
    <property type="project" value="TreeGrafter"/>
</dbReference>
<comment type="similarity">
    <text evidence="2 11">Belongs to the type IV zinc-finger family. Class A subfamily.</text>
</comment>
<dbReference type="InterPro" id="IPR051140">
    <property type="entry name" value="GATA_TF"/>
</dbReference>
<dbReference type="PIRSF" id="PIRSF016992">
    <property type="entry name" value="TF_GATA_plant"/>
    <property type="match status" value="1"/>
</dbReference>
<dbReference type="GeneID" id="110705169"/>
<evidence type="ECO:0000256" key="9">
    <source>
        <dbReference type="ARBA" id="ARBA00023163"/>
    </source>
</evidence>
<dbReference type="PROSITE" id="PS50114">
    <property type="entry name" value="GATA_ZN_FINGER_2"/>
    <property type="match status" value="1"/>
</dbReference>
<dbReference type="PANTHER" id="PTHR45658">
    <property type="entry name" value="GATA TRANSCRIPTION FACTOR"/>
    <property type="match status" value="1"/>
</dbReference>
<dbReference type="PROSITE" id="PS00344">
    <property type="entry name" value="GATA_ZN_FINGER_1"/>
    <property type="match status" value="1"/>
</dbReference>
<evidence type="ECO:0000259" key="14">
    <source>
        <dbReference type="PROSITE" id="PS50114"/>
    </source>
</evidence>
<keyword evidence="10 11" id="KW-0539">Nucleus</keyword>
<gene>
    <name evidence="15" type="primary">LOC110705169</name>
</gene>
<evidence type="ECO:0000256" key="6">
    <source>
        <dbReference type="ARBA" id="ARBA00023015"/>
    </source>
</evidence>
<organism evidence="15 16">
    <name type="scientific">Chenopodium quinoa</name>
    <name type="common">Quinoa</name>
    <dbReference type="NCBI Taxonomy" id="63459"/>
    <lineage>
        <taxon>Eukaryota</taxon>
        <taxon>Viridiplantae</taxon>
        <taxon>Streptophyta</taxon>
        <taxon>Embryophyta</taxon>
        <taxon>Tracheophyta</taxon>
        <taxon>Spermatophyta</taxon>
        <taxon>Magnoliopsida</taxon>
        <taxon>eudicotyledons</taxon>
        <taxon>Gunneridae</taxon>
        <taxon>Pentapetalae</taxon>
        <taxon>Caryophyllales</taxon>
        <taxon>Chenopodiaceae</taxon>
        <taxon>Chenopodioideae</taxon>
        <taxon>Atripliceae</taxon>
        <taxon>Chenopodium</taxon>
    </lineage>
</organism>
<evidence type="ECO:0000256" key="7">
    <source>
        <dbReference type="ARBA" id="ARBA00023125"/>
    </source>
</evidence>
<dbReference type="Gramene" id="AUR62016814-RA">
    <property type="protein sequence ID" value="AUR62016814-RA:cds"/>
    <property type="gene ID" value="AUR62016814"/>
</dbReference>
<dbReference type="FunFam" id="3.30.50.10:FF:000018">
    <property type="entry name" value="GATA transcription factor"/>
    <property type="match status" value="1"/>
</dbReference>
<dbReference type="EnsemblPlants" id="AUR62016814-RA">
    <property type="protein sequence ID" value="AUR62016814-RA:cds"/>
    <property type="gene ID" value="AUR62016814"/>
</dbReference>
<feature type="region of interest" description="Disordered" evidence="13">
    <location>
        <begin position="54"/>
        <end position="92"/>
    </location>
</feature>
<dbReference type="InterPro" id="IPR000679">
    <property type="entry name" value="Znf_GATA"/>
</dbReference>
<dbReference type="GO" id="GO:0043565">
    <property type="term" value="F:sequence-specific DNA binding"/>
    <property type="evidence" value="ECO:0007669"/>
    <property type="project" value="InterPro"/>
</dbReference>
<evidence type="ECO:0000256" key="11">
    <source>
        <dbReference type="PIRNR" id="PIRNR016992"/>
    </source>
</evidence>
<keyword evidence="16" id="KW-1185">Reference proteome</keyword>
<keyword evidence="5" id="KW-0862">Zinc</keyword>
<dbReference type="GO" id="GO:0008270">
    <property type="term" value="F:zinc ion binding"/>
    <property type="evidence" value="ECO:0007669"/>
    <property type="project" value="UniProtKB-KW"/>
</dbReference>
<evidence type="ECO:0000313" key="16">
    <source>
        <dbReference type="Proteomes" id="UP000596660"/>
    </source>
</evidence>
<keyword evidence="4 12" id="KW-0863">Zinc-finger</keyword>
<reference evidence="15" key="2">
    <citation type="submission" date="2021-03" db="UniProtKB">
        <authorList>
            <consortium name="EnsemblPlants"/>
        </authorList>
    </citation>
    <scope>IDENTIFICATION</scope>
</reference>
<dbReference type="InterPro" id="IPR013088">
    <property type="entry name" value="Znf_NHR/GATA"/>
</dbReference>
<evidence type="ECO:0000256" key="8">
    <source>
        <dbReference type="ARBA" id="ARBA00023159"/>
    </source>
</evidence>
<dbReference type="AlphaFoldDB" id="A0A803LPD5"/>
<dbReference type="OrthoDB" id="2162994at2759"/>
<dbReference type="OMA" id="KTPRFPC"/>
<evidence type="ECO:0000256" key="3">
    <source>
        <dbReference type="ARBA" id="ARBA00022723"/>
    </source>
</evidence>
<evidence type="ECO:0000256" key="5">
    <source>
        <dbReference type="ARBA" id="ARBA00022833"/>
    </source>
</evidence>
<sequence>MECMKARALKSNFSSETAMKNNNPPNFFDDFWRISGLPTEDFSIDEFFDLPNEDNVNGSSLLEEEEEKDSSSFSRSSHDPVDHSNSNFSPSLAIPVDDVQELELWSHLMDDSIPSPTLACPKPSSENRKTKPGFTFMNRVEPVSKPGLTRVSCIASPSLVPVKPRSKRARTTVNRTWTFSSSPKTDSASSCSSTSSPVSTLLFPPPVQYMGLLYNNKRSMKKAKKKPSLASSEGENPLVQRKCSHCQVTKTPQWRAGPNGSKTLCNACGVRFKSGRLFPEYRPACSPTFSSEVHSNSHRKVLEMRKKKESTEAVTGLAQTVLSS</sequence>
<accession>A0A803LPD5</accession>
<keyword evidence="8 11" id="KW-0010">Activator</keyword>
<keyword evidence="7 11" id="KW-0238">DNA-binding</keyword>
<evidence type="ECO:0000256" key="10">
    <source>
        <dbReference type="ARBA" id="ARBA00023242"/>
    </source>
</evidence>
<keyword evidence="6 11" id="KW-0805">Transcription regulation</keyword>
<evidence type="ECO:0000256" key="1">
    <source>
        <dbReference type="ARBA" id="ARBA00004123"/>
    </source>
</evidence>
<evidence type="ECO:0000256" key="12">
    <source>
        <dbReference type="PROSITE-ProRule" id="PRU00094"/>
    </source>
</evidence>
<evidence type="ECO:0000256" key="4">
    <source>
        <dbReference type="ARBA" id="ARBA00022771"/>
    </source>
</evidence>
<reference evidence="15" key="1">
    <citation type="journal article" date="2017" name="Nature">
        <title>The genome of Chenopodium quinoa.</title>
        <authorList>
            <person name="Jarvis D.E."/>
            <person name="Ho Y.S."/>
            <person name="Lightfoot D.J."/>
            <person name="Schmoeckel S.M."/>
            <person name="Li B."/>
            <person name="Borm T.J.A."/>
            <person name="Ohyanagi H."/>
            <person name="Mineta K."/>
            <person name="Michell C.T."/>
            <person name="Saber N."/>
            <person name="Kharbatia N.M."/>
            <person name="Rupper R.R."/>
            <person name="Sharp A.R."/>
            <person name="Dally N."/>
            <person name="Boughton B.A."/>
            <person name="Woo Y.H."/>
            <person name="Gao G."/>
            <person name="Schijlen E.G.W.M."/>
            <person name="Guo X."/>
            <person name="Momin A.A."/>
            <person name="Negrao S."/>
            <person name="Al-Babili S."/>
            <person name="Gehring C."/>
            <person name="Roessner U."/>
            <person name="Jung C."/>
            <person name="Murphy K."/>
            <person name="Arold S.T."/>
            <person name="Gojobori T."/>
            <person name="van der Linden C.G."/>
            <person name="van Loo E.N."/>
            <person name="Jellen E.N."/>
            <person name="Maughan P.J."/>
            <person name="Tester M."/>
        </authorList>
    </citation>
    <scope>NUCLEOTIDE SEQUENCE [LARGE SCALE GENOMIC DNA]</scope>
    <source>
        <strain evidence="15">cv. PI 614886</strain>
    </source>
</reference>
<proteinExistence type="inferred from homology"/>
<evidence type="ECO:0000256" key="2">
    <source>
        <dbReference type="ARBA" id="ARBA00005694"/>
    </source>
</evidence>
<keyword evidence="3" id="KW-0479">Metal-binding</keyword>
<dbReference type="Proteomes" id="UP000596660">
    <property type="component" value="Unplaced"/>
</dbReference>
<dbReference type="CDD" id="cd00202">
    <property type="entry name" value="ZnF_GATA"/>
    <property type="match status" value="1"/>
</dbReference>
<keyword evidence="9 11" id="KW-0804">Transcription</keyword>
<feature type="domain" description="GATA-type" evidence="14">
    <location>
        <begin position="241"/>
        <end position="273"/>
    </location>
</feature>
<dbReference type="SMR" id="A0A803LPD5"/>
<dbReference type="GO" id="GO:0005634">
    <property type="term" value="C:nucleus"/>
    <property type="evidence" value="ECO:0007669"/>
    <property type="project" value="UniProtKB-SubCell"/>
</dbReference>
<dbReference type="RefSeq" id="XP_021738712.1">
    <property type="nucleotide sequence ID" value="XM_021883020.1"/>
</dbReference>
<evidence type="ECO:0000313" key="15">
    <source>
        <dbReference type="EnsemblPlants" id="AUR62016814-RA:cds"/>
    </source>
</evidence>
<protein>
    <recommendedName>
        <fullName evidence="11">GATA transcription factor</fullName>
    </recommendedName>
</protein>
<dbReference type="Gene3D" id="3.30.50.10">
    <property type="entry name" value="Erythroid Transcription Factor GATA-1, subunit A"/>
    <property type="match status" value="1"/>
</dbReference>
<dbReference type="PANTHER" id="PTHR45658:SF41">
    <property type="entry name" value="GATA TRANSCRIPTION FACTOR 3"/>
    <property type="match status" value="1"/>
</dbReference>
<dbReference type="InterPro" id="IPR016679">
    <property type="entry name" value="TF_GATA_pln"/>
</dbReference>
<dbReference type="Pfam" id="PF00320">
    <property type="entry name" value="GATA"/>
    <property type="match status" value="1"/>
</dbReference>
<comment type="subcellular location">
    <subcellularLocation>
        <location evidence="1 11">Nucleus</location>
    </subcellularLocation>
</comment>
<comment type="function">
    <text evidence="11">Transcriptional activator that specifically binds 5'-GATA-3' or 5'-GAT-3' motifs within gene promoters.</text>
</comment>
<dbReference type="GO" id="GO:0045893">
    <property type="term" value="P:positive regulation of DNA-templated transcription"/>
    <property type="evidence" value="ECO:0007669"/>
    <property type="project" value="InterPro"/>
</dbReference>
<evidence type="ECO:0000256" key="13">
    <source>
        <dbReference type="SAM" id="MobiDB-lite"/>
    </source>
</evidence>